<dbReference type="InterPro" id="IPR045664">
    <property type="entry name" value="DUF6387"/>
</dbReference>
<dbReference type="EMBL" id="CAKLDM010000002">
    <property type="protein sequence ID" value="CAH0541812.1"/>
    <property type="molecule type" value="Genomic_DNA"/>
</dbReference>
<name>A0ABN8EA52_9VIBR</name>
<sequence>MNTTCIALERLTDWYIHNDYSQVESWTVAKLLEQIDIRLDLLDHALRNSGHIENDIRWHSLSHNDIDLSNVNHSRPASANSMKSEYAELITKAGMVGLASSNSQEHTPIQKDYIVRLPNDERGLVAYLPLSSATDDAILRDLSHLIKQARQRLDIPEPAEPRSNPCRSALKSIIKYKALSYLDICLYNIVEGKLNEHPKKFGHIATALSHHPLSRHVSSEVLPEEVRQWNLRFYSCKLLNEDWIRDIMVNIHADKSLQNSLVGEFMLSRYKLI</sequence>
<gene>
    <name evidence="1" type="ORF">VMF7928_03857</name>
</gene>
<comment type="caution">
    <text evidence="1">The sequence shown here is derived from an EMBL/GenBank/DDBJ whole genome shotgun (WGS) entry which is preliminary data.</text>
</comment>
<evidence type="ECO:0000313" key="2">
    <source>
        <dbReference type="Proteomes" id="UP000838748"/>
    </source>
</evidence>
<reference evidence="1" key="1">
    <citation type="submission" date="2021-11" db="EMBL/GenBank/DDBJ databases">
        <authorList>
            <person name="Rodrigo-Torres L."/>
            <person name="Arahal R. D."/>
            <person name="Lucena T."/>
        </authorList>
    </citation>
    <scope>NUCLEOTIDE SEQUENCE</scope>
    <source>
        <strain evidence="1">CECT 7928</strain>
    </source>
</reference>
<evidence type="ECO:0000313" key="1">
    <source>
        <dbReference type="EMBL" id="CAH0541812.1"/>
    </source>
</evidence>
<dbReference type="Pfam" id="PF19924">
    <property type="entry name" value="DUF6387"/>
    <property type="match status" value="1"/>
</dbReference>
<proteinExistence type="predicted"/>
<dbReference type="Proteomes" id="UP000838748">
    <property type="component" value="Unassembled WGS sequence"/>
</dbReference>
<protein>
    <submittedName>
        <fullName evidence="1">Uncharacterized protein</fullName>
    </submittedName>
</protein>
<accession>A0ABN8EA52</accession>
<dbReference type="RefSeq" id="WP_237363300.1">
    <property type="nucleotide sequence ID" value="NZ_CAKLDM010000002.1"/>
</dbReference>
<keyword evidence="2" id="KW-1185">Reference proteome</keyword>
<organism evidence="1 2">
    <name type="scientific">Vibrio marisflavi CECT 7928</name>
    <dbReference type="NCBI Taxonomy" id="634439"/>
    <lineage>
        <taxon>Bacteria</taxon>
        <taxon>Pseudomonadati</taxon>
        <taxon>Pseudomonadota</taxon>
        <taxon>Gammaproteobacteria</taxon>
        <taxon>Vibrionales</taxon>
        <taxon>Vibrionaceae</taxon>
        <taxon>Vibrio</taxon>
    </lineage>
</organism>